<dbReference type="Pfam" id="PF12833">
    <property type="entry name" value="HTH_18"/>
    <property type="match status" value="1"/>
</dbReference>
<dbReference type="Proteomes" id="UP000599688">
    <property type="component" value="Unassembled WGS sequence"/>
</dbReference>
<feature type="domain" description="HTH araC/xylS-type" evidence="5">
    <location>
        <begin position="121"/>
        <end position="229"/>
    </location>
</feature>
<keyword evidence="4" id="KW-0472">Membrane</keyword>
<dbReference type="InterPro" id="IPR009057">
    <property type="entry name" value="Homeodomain-like_sf"/>
</dbReference>
<keyword evidence="7" id="KW-1185">Reference proteome</keyword>
<evidence type="ECO:0000256" key="4">
    <source>
        <dbReference type="SAM" id="Phobius"/>
    </source>
</evidence>
<feature type="transmembrane region" description="Helical" evidence="4">
    <location>
        <begin position="54"/>
        <end position="80"/>
    </location>
</feature>
<proteinExistence type="predicted"/>
<dbReference type="GO" id="GO:0003700">
    <property type="term" value="F:DNA-binding transcription factor activity"/>
    <property type="evidence" value="ECO:0007669"/>
    <property type="project" value="InterPro"/>
</dbReference>
<feature type="transmembrane region" description="Helical" evidence="4">
    <location>
        <begin position="14"/>
        <end position="34"/>
    </location>
</feature>
<dbReference type="SUPFAM" id="SSF46689">
    <property type="entry name" value="Homeodomain-like"/>
    <property type="match status" value="1"/>
</dbReference>
<keyword evidence="4" id="KW-0812">Transmembrane</keyword>
<dbReference type="PANTHER" id="PTHR43280:SF2">
    <property type="entry name" value="HTH-TYPE TRANSCRIPTIONAL REGULATOR EXSA"/>
    <property type="match status" value="1"/>
</dbReference>
<dbReference type="Gene3D" id="1.10.10.60">
    <property type="entry name" value="Homeodomain-like"/>
    <property type="match status" value="1"/>
</dbReference>
<dbReference type="GO" id="GO:0043565">
    <property type="term" value="F:sequence-specific DNA binding"/>
    <property type="evidence" value="ECO:0007669"/>
    <property type="project" value="InterPro"/>
</dbReference>
<gene>
    <name evidence="6" type="ORF">GCM10010831_23940</name>
</gene>
<sequence>MDLSKFYFNGFEDVIIISTIIIIYYSVNIITVYVKITINTAIKSKVRTTLLSFFYHYVLFYVLSSIFLSLHVNLILFKLITVEFILLQKIITIASLLVLSATTFILKEISNTRISDKSEHSNIFKQIENHLMLTEAYLKPDYSISRLSIDTGIADYRLRKFMKETNGLTIPMYFNSLRIKHACSLISNGYLNKYTVNALVKECGFKKQQSFNRAFKTFCKVTPSEYFKVCNKIQNT</sequence>
<keyword evidence="3" id="KW-0804">Transcription</keyword>
<accession>A0A917A2H1</accession>
<keyword evidence="2" id="KW-0238">DNA-binding</keyword>
<dbReference type="SMART" id="SM00342">
    <property type="entry name" value="HTH_ARAC"/>
    <property type="match status" value="1"/>
</dbReference>
<reference evidence="6 7" key="1">
    <citation type="journal article" date="2014" name="Int. J. Syst. Evol. Microbiol.">
        <title>Complete genome sequence of Corynebacterium casei LMG S-19264T (=DSM 44701T), isolated from a smear-ripened cheese.</title>
        <authorList>
            <consortium name="US DOE Joint Genome Institute (JGI-PGF)"/>
            <person name="Walter F."/>
            <person name="Albersmeier A."/>
            <person name="Kalinowski J."/>
            <person name="Ruckert C."/>
        </authorList>
    </citation>
    <scope>NUCLEOTIDE SEQUENCE [LARGE SCALE GENOMIC DNA]</scope>
    <source>
        <strain evidence="6 7">CGMCC 1.12925</strain>
    </source>
</reference>
<feature type="transmembrane region" description="Helical" evidence="4">
    <location>
        <begin position="86"/>
        <end position="106"/>
    </location>
</feature>
<dbReference type="AlphaFoldDB" id="A0A917A2H1"/>
<keyword evidence="4" id="KW-1133">Transmembrane helix</keyword>
<evidence type="ECO:0000259" key="5">
    <source>
        <dbReference type="PROSITE" id="PS01124"/>
    </source>
</evidence>
<dbReference type="PROSITE" id="PS01124">
    <property type="entry name" value="HTH_ARAC_FAMILY_2"/>
    <property type="match status" value="1"/>
</dbReference>
<organism evidence="6 7">
    <name type="scientific">Psychroflexus salis</name>
    <dbReference type="NCBI Taxonomy" id="1526574"/>
    <lineage>
        <taxon>Bacteria</taxon>
        <taxon>Pseudomonadati</taxon>
        <taxon>Bacteroidota</taxon>
        <taxon>Flavobacteriia</taxon>
        <taxon>Flavobacteriales</taxon>
        <taxon>Flavobacteriaceae</taxon>
        <taxon>Psychroflexus</taxon>
    </lineage>
</organism>
<evidence type="ECO:0000256" key="2">
    <source>
        <dbReference type="ARBA" id="ARBA00023125"/>
    </source>
</evidence>
<keyword evidence="1" id="KW-0805">Transcription regulation</keyword>
<comment type="caution">
    <text evidence="6">The sequence shown here is derived from an EMBL/GenBank/DDBJ whole genome shotgun (WGS) entry which is preliminary data.</text>
</comment>
<evidence type="ECO:0000313" key="7">
    <source>
        <dbReference type="Proteomes" id="UP000599688"/>
    </source>
</evidence>
<dbReference type="EMBL" id="BMGL01000016">
    <property type="protein sequence ID" value="GGE22101.1"/>
    <property type="molecule type" value="Genomic_DNA"/>
</dbReference>
<evidence type="ECO:0000313" key="6">
    <source>
        <dbReference type="EMBL" id="GGE22101.1"/>
    </source>
</evidence>
<name>A0A917A2H1_9FLAO</name>
<evidence type="ECO:0000256" key="3">
    <source>
        <dbReference type="ARBA" id="ARBA00023163"/>
    </source>
</evidence>
<protein>
    <recommendedName>
        <fullName evidence="5">HTH araC/xylS-type domain-containing protein</fullName>
    </recommendedName>
</protein>
<evidence type="ECO:0000256" key="1">
    <source>
        <dbReference type="ARBA" id="ARBA00023015"/>
    </source>
</evidence>
<dbReference type="InterPro" id="IPR018060">
    <property type="entry name" value="HTH_AraC"/>
</dbReference>
<dbReference type="PANTHER" id="PTHR43280">
    <property type="entry name" value="ARAC-FAMILY TRANSCRIPTIONAL REGULATOR"/>
    <property type="match status" value="1"/>
</dbReference>